<keyword evidence="2" id="KW-0547">Nucleotide-binding</keyword>
<dbReference type="EMBL" id="GDJX01012290">
    <property type="protein sequence ID" value="JAT55646.1"/>
    <property type="molecule type" value="Transcribed_RNA"/>
</dbReference>
<sequence length="127" mass="13493">LFEFCTRREGSHKQTQKINRWRPRRRFVSPVAPVGSLSPAASACGLAHFARAVLANPPTNASPPLRPPSPTGSSSPGALTVGFLALSLAHPWSEQLVSTASPLRLRLSLSLAGSAPDYGYIKPCCVC</sequence>
<organism evidence="2">
    <name type="scientific">Anthurium amnicola</name>
    <dbReference type="NCBI Taxonomy" id="1678845"/>
    <lineage>
        <taxon>Eukaryota</taxon>
        <taxon>Viridiplantae</taxon>
        <taxon>Streptophyta</taxon>
        <taxon>Embryophyta</taxon>
        <taxon>Tracheophyta</taxon>
        <taxon>Spermatophyta</taxon>
        <taxon>Magnoliopsida</taxon>
        <taxon>Liliopsida</taxon>
        <taxon>Araceae</taxon>
        <taxon>Pothoideae</taxon>
        <taxon>Potheae</taxon>
        <taxon>Anthurium</taxon>
    </lineage>
</organism>
<keyword evidence="2" id="KW-0067">ATP-binding</keyword>
<dbReference type="AlphaFoldDB" id="A0A1D1YLY3"/>
<gene>
    <name evidence="2" type="primary">MOM1_6</name>
    <name evidence="2" type="ORF">g.25653</name>
</gene>
<keyword evidence="2" id="KW-0378">Hydrolase</keyword>
<keyword evidence="2" id="KW-0347">Helicase</keyword>
<accession>A0A1D1YLY3</accession>
<protein>
    <submittedName>
        <fullName evidence="2">Helicase protein MOM1</fullName>
    </submittedName>
</protein>
<evidence type="ECO:0000313" key="2">
    <source>
        <dbReference type="EMBL" id="JAT55646.1"/>
    </source>
</evidence>
<feature type="compositionally biased region" description="Pro residues" evidence="1">
    <location>
        <begin position="60"/>
        <end position="70"/>
    </location>
</feature>
<evidence type="ECO:0000256" key="1">
    <source>
        <dbReference type="SAM" id="MobiDB-lite"/>
    </source>
</evidence>
<feature type="region of interest" description="Disordered" evidence="1">
    <location>
        <begin position="57"/>
        <end position="76"/>
    </location>
</feature>
<feature type="non-terminal residue" evidence="2">
    <location>
        <position position="1"/>
    </location>
</feature>
<reference evidence="2" key="1">
    <citation type="submission" date="2015-07" db="EMBL/GenBank/DDBJ databases">
        <title>Transcriptome Assembly of Anthurium amnicola.</title>
        <authorList>
            <person name="Suzuki J."/>
        </authorList>
    </citation>
    <scope>NUCLEOTIDE SEQUENCE</scope>
</reference>
<name>A0A1D1YLY3_9ARAE</name>
<dbReference type="GO" id="GO:0004386">
    <property type="term" value="F:helicase activity"/>
    <property type="evidence" value="ECO:0007669"/>
    <property type="project" value="UniProtKB-KW"/>
</dbReference>
<proteinExistence type="predicted"/>